<evidence type="ECO:0000256" key="8">
    <source>
        <dbReference type="ARBA" id="ARBA00023040"/>
    </source>
</evidence>
<dbReference type="GeneID" id="100311036"/>
<keyword evidence="4 13" id="KW-1003">Cell membrane</keyword>
<dbReference type="CTD" id="100311036"/>
<dbReference type="Ensembl" id="ENSOCUT00000033071.2">
    <property type="protein sequence ID" value="ENSOCUP00000026164.2"/>
    <property type="gene ID" value="ENSOCUG00000029002.2"/>
</dbReference>
<dbReference type="FunFam" id="1.20.1070.10:FF:000033">
    <property type="entry name" value="Vomeronasal type-1 receptor"/>
    <property type="match status" value="1"/>
</dbReference>
<protein>
    <recommendedName>
        <fullName evidence="13">Vomeronasal type-1 receptor</fullName>
    </recommendedName>
</protein>
<reference evidence="15 16" key="1">
    <citation type="journal article" date="2011" name="Nature">
        <title>A high-resolution map of human evolutionary constraint using 29 mammals.</title>
        <authorList>
            <person name="Lindblad-Toh K."/>
            <person name="Garber M."/>
            <person name="Zuk O."/>
            <person name="Lin M.F."/>
            <person name="Parker B.J."/>
            <person name="Washietl S."/>
            <person name="Kheradpour P."/>
            <person name="Ernst J."/>
            <person name="Jordan G."/>
            <person name="Mauceli E."/>
            <person name="Ward L.D."/>
            <person name="Lowe C.B."/>
            <person name="Holloway A.K."/>
            <person name="Clamp M."/>
            <person name="Gnerre S."/>
            <person name="Alfoldi J."/>
            <person name="Beal K."/>
            <person name="Chang J."/>
            <person name="Clawson H."/>
            <person name="Cuff J."/>
            <person name="Di Palma F."/>
            <person name="Fitzgerald S."/>
            <person name="Flicek P."/>
            <person name="Guttman M."/>
            <person name="Hubisz M.J."/>
            <person name="Jaffe D.B."/>
            <person name="Jungreis I."/>
            <person name="Kent W.J."/>
            <person name="Kostka D."/>
            <person name="Lara M."/>
            <person name="Martins A.L."/>
            <person name="Massingham T."/>
            <person name="Moltke I."/>
            <person name="Raney B.J."/>
            <person name="Rasmussen M.D."/>
            <person name="Robinson J."/>
            <person name="Stark A."/>
            <person name="Vilella A.J."/>
            <person name="Wen J."/>
            <person name="Xie X."/>
            <person name="Zody M.C."/>
            <person name="Baldwin J."/>
            <person name="Bloom T."/>
            <person name="Chin C.W."/>
            <person name="Heiman D."/>
            <person name="Nicol R."/>
            <person name="Nusbaum C."/>
            <person name="Young S."/>
            <person name="Wilkinson J."/>
            <person name="Worley K.C."/>
            <person name="Kovar C.L."/>
            <person name="Muzny D.M."/>
            <person name="Gibbs R.A."/>
            <person name="Cree A."/>
            <person name="Dihn H.H."/>
            <person name="Fowler G."/>
            <person name="Jhangiani S."/>
            <person name="Joshi V."/>
            <person name="Lee S."/>
            <person name="Lewis L.R."/>
            <person name="Nazareth L.V."/>
            <person name="Okwuonu G."/>
            <person name="Santibanez J."/>
            <person name="Warren W.C."/>
            <person name="Mardis E.R."/>
            <person name="Weinstock G.M."/>
            <person name="Wilson R.K."/>
            <person name="Delehaunty K."/>
            <person name="Dooling D."/>
            <person name="Fronik C."/>
            <person name="Fulton L."/>
            <person name="Fulton B."/>
            <person name="Graves T."/>
            <person name="Minx P."/>
            <person name="Sodergren E."/>
            <person name="Birney E."/>
            <person name="Margulies E.H."/>
            <person name="Herrero J."/>
            <person name="Green E.D."/>
            <person name="Haussler D."/>
            <person name="Siepel A."/>
            <person name="Goldman N."/>
            <person name="Pollard K.S."/>
            <person name="Pedersen J.S."/>
            <person name="Lander E.S."/>
            <person name="Kellis M."/>
        </authorList>
    </citation>
    <scope>NUCLEOTIDE SEQUENCE [LARGE SCALE GENOMIC DNA]</scope>
    <source>
        <strain evidence="16">Thorbecke</strain>
    </source>
</reference>
<dbReference type="GeneTree" id="ENSGT00960000186612"/>
<reference evidence="15" key="3">
    <citation type="submission" date="2025-09" db="UniProtKB">
        <authorList>
            <consortium name="Ensembl"/>
        </authorList>
    </citation>
    <scope>IDENTIFICATION</scope>
    <source>
        <strain evidence="15">Thorbecke</strain>
    </source>
</reference>
<dbReference type="KEGG" id="ocu:100311036"/>
<evidence type="ECO:0000256" key="4">
    <source>
        <dbReference type="ARBA" id="ARBA00022475"/>
    </source>
</evidence>
<dbReference type="Bgee" id="ENSOCUG00000029002">
    <property type="expression patterns" value="Expressed in testis"/>
</dbReference>
<accession>G1U9P3</accession>
<evidence type="ECO:0000256" key="13">
    <source>
        <dbReference type="RuleBase" id="RU364061"/>
    </source>
</evidence>
<evidence type="ECO:0000313" key="15">
    <source>
        <dbReference type="Ensembl" id="ENSOCUP00000026164.2"/>
    </source>
</evidence>
<keyword evidence="11" id="KW-0325">Glycoprotein</keyword>
<dbReference type="RefSeq" id="NP_001160728.1">
    <property type="nucleotide sequence ID" value="NM_001167256.1"/>
</dbReference>
<dbReference type="Pfam" id="PF03402">
    <property type="entry name" value="V1R"/>
    <property type="match status" value="1"/>
</dbReference>
<dbReference type="InParanoid" id="G1U9P3"/>
<dbReference type="InterPro" id="IPR017452">
    <property type="entry name" value="GPCR_Rhodpsn_7TM"/>
</dbReference>
<evidence type="ECO:0000256" key="2">
    <source>
        <dbReference type="ARBA" id="ARBA00004651"/>
    </source>
</evidence>
<evidence type="ECO:0000256" key="12">
    <source>
        <dbReference type="ARBA" id="ARBA00023224"/>
    </source>
</evidence>
<feature type="transmembrane region" description="Helical" evidence="13">
    <location>
        <begin position="236"/>
        <end position="259"/>
    </location>
</feature>
<evidence type="ECO:0000256" key="9">
    <source>
        <dbReference type="ARBA" id="ARBA00023136"/>
    </source>
</evidence>
<evidence type="ECO:0000256" key="6">
    <source>
        <dbReference type="ARBA" id="ARBA00022692"/>
    </source>
</evidence>
<dbReference type="SUPFAM" id="SSF81321">
    <property type="entry name" value="Family A G protein-coupled receptor-like"/>
    <property type="match status" value="1"/>
</dbReference>
<feature type="domain" description="G-protein coupled receptors family 1 profile" evidence="14">
    <location>
        <begin position="22"/>
        <end position="245"/>
    </location>
</feature>
<dbReference type="GO" id="GO:0016503">
    <property type="term" value="F:pheromone receptor activity"/>
    <property type="evidence" value="ECO:0007669"/>
    <property type="project" value="InterPro"/>
</dbReference>
<gene>
    <name evidence="15" type="primary">ORYCUNV1R1569</name>
</gene>
<keyword evidence="6 13" id="KW-0812">Transmembrane</keyword>
<dbReference type="Gene3D" id="1.20.1070.10">
    <property type="entry name" value="Rhodopsin 7-helix transmembrane proteins"/>
    <property type="match status" value="1"/>
</dbReference>
<evidence type="ECO:0000256" key="11">
    <source>
        <dbReference type="ARBA" id="ARBA00023180"/>
    </source>
</evidence>
<sequence>MFSSDMIDGFLLIFQTCIGVAGNLVLLEAYVYTFLIQPHLKKPIDVIFMHLTAVNILTILFTLIPDIMSSLRARHFLGDVGCKVILYIFRISRGLSICTTSLLSAFQAITFSPSGSKCAWLKSKLSACIIPSFLFFWAINMLIYMYIIETVDTRSNITISHKYAHPHCQTRQFGDHHLGSFLSAIMLRDVFFVVLMVWTSLYMVNHLCRHHRRARPIHSSSLPCQTPPENKAIHTILLLVSCFVFFCCSNNLFTFYSLYTPKKNPRFKMLRGILSTLPNHLPFCADEK</sequence>
<name>G1U9P3_RABIT</name>
<dbReference type="Proteomes" id="UP000001811">
    <property type="component" value="Unplaced"/>
</dbReference>
<feature type="transmembrane region" description="Helical" evidence="13">
    <location>
        <begin position="12"/>
        <end position="35"/>
    </location>
</feature>
<dbReference type="PROSITE" id="PS50262">
    <property type="entry name" value="G_PROTEIN_RECEP_F1_2"/>
    <property type="match status" value="1"/>
</dbReference>
<dbReference type="PaxDb" id="9986-ENSOCUP00000026164"/>
<feature type="transmembrane region" description="Helical" evidence="13">
    <location>
        <begin position="47"/>
        <end position="64"/>
    </location>
</feature>
<organism evidence="15 16">
    <name type="scientific">Oryctolagus cuniculus</name>
    <name type="common">Rabbit</name>
    <dbReference type="NCBI Taxonomy" id="9986"/>
    <lineage>
        <taxon>Eukaryota</taxon>
        <taxon>Metazoa</taxon>
        <taxon>Chordata</taxon>
        <taxon>Craniata</taxon>
        <taxon>Vertebrata</taxon>
        <taxon>Euteleostomi</taxon>
        <taxon>Mammalia</taxon>
        <taxon>Eutheria</taxon>
        <taxon>Euarchontoglires</taxon>
        <taxon>Glires</taxon>
        <taxon>Lagomorpha</taxon>
        <taxon>Leporidae</taxon>
        <taxon>Oryctolagus</taxon>
    </lineage>
</organism>
<feature type="transmembrane region" description="Helical" evidence="13">
    <location>
        <begin position="84"/>
        <end position="106"/>
    </location>
</feature>
<keyword evidence="5 13" id="KW-0589">Pheromone response</keyword>
<comment type="subcellular location">
    <subcellularLocation>
        <location evidence="2 13">Cell membrane</location>
        <topology evidence="2 13">Multi-pass membrane protein</topology>
    </subcellularLocation>
</comment>
<proteinExistence type="inferred from homology"/>
<keyword evidence="7 13" id="KW-1133">Transmembrane helix</keyword>
<dbReference type="GO" id="GO:0019236">
    <property type="term" value="P:response to pheromone"/>
    <property type="evidence" value="ECO:0007669"/>
    <property type="project" value="UniProtKB-KW"/>
</dbReference>
<keyword evidence="10 13" id="KW-0675">Receptor</keyword>
<evidence type="ECO:0000256" key="7">
    <source>
        <dbReference type="ARBA" id="ARBA00022989"/>
    </source>
</evidence>
<dbReference type="GO" id="GO:0007606">
    <property type="term" value="P:sensory perception of chemical stimulus"/>
    <property type="evidence" value="ECO:0007669"/>
    <property type="project" value="UniProtKB-ARBA"/>
</dbReference>
<feature type="transmembrane region" description="Helical" evidence="13">
    <location>
        <begin position="181"/>
        <end position="204"/>
    </location>
</feature>
<dbReference type="HOGENOM" id="CLU_058641_4_0_1"/>
<keyword evidence="12 13" id="KW-0807">Transducer</keyword>
<dbReference type="PANTHER" id="PTHR24062">
    <property type="entry name" value="VOMERONASAL TYPE-1 RECEPTOR"/>
    <property type="match status" value="1"/>
</dbReference>
<dbReference type="GO" id="GO:0005886">
    <property type="term" value="C:plasma membrane"/>
    <property type="evidence" value="ECO:0007669"/>
    <property type="project" value="UniProtKB-SubCell"/>
</dbReference>
<keyword evidence="8 13" id="KW-0297">G-protein coupled receptor</keyword>
<keyword evidence="16" id="KW-1185">Reference proteome</keyword>
<reference evidence="15" key="2">
    <citation type="submission" date="2025-08" db="UniProtKB">
        <authorList>
            <consortium name="Ensembl"/>
        </authorList>
    </citation>
    <scope>IDENTIFICATION</scope>
    <source>
        <strain evidence="15">Thorbecke</strain>
    </source>
</reference>
<dbReference type="AlphaFoldDB" id="G1U9P3"/>
<dbReference type="OrthoDB" id="9606139at2759"/>
<dbReference type="eggNOG" id="ENOG502RD1P">
    <property type="taxonomic scope" value="Eukaryota"/>
</dbReference>
<evidence type="ECO:0000256" key="3">
    <source>
        <dbReference type="ARBA" id="ARBA00010663"/>
    </source>
</evidence>
<evidence type="ECO:0000256" key="1">
    <source>
        <dbReference type="ARBA" id="ARBA00003878"/>
    </source>
</evidence>
<dbReference type="InterPro" id="IPR004072">
    <property type="entry name" value="Vmron_rcpt_1"/>
</dbReference>
<comment type="similarity">
    <text evidence="3 13">Belongs to the G-protein coupled receptor 1 family.</text>
</comment>
<evidence type="ECO:0000256" key="10">
    <source>
        <dbReference type="ARBA" id="ARBA00023170"/>
    </source>
</evidence>
<keyword evidence="9 13" id="KW-0472">Membrane</keyword>
<evidence type="ECO:0000313" key="16">
    <source>
        <dbReference type="Proteomes" id="UP000001811"/>
    </source>
</evidence>
<comment type="function">
    <text evidence="1">Putative pheromone receptor.</text>
</comment>
<evidence type="ECO:0000256" key="5">
    <source>
        <dbReference type="ARBA" id="ARBA00022507"/>
    </source>
</evidence>
<evidence type="ECO:0000259" key="14">
    <source>
        <dbReference type="PROSITE" id="PS50262"/>
    </source>
</evidence>
<feature type="transmembrane region" description="Helical" evidence="13">
    <location>
        <begin position="127"/>
        <end position="147"/>
    </location>
</feature>